<dbReference type="EMBL" id="CAJVPI010000312">
    <property type="protein sequence ID" value="CAG8517599.1"/>
    <property type="molecule type" value="Genomic_DNA"/>
</dbReference>
<evidence type="ECO:0000256" key="3">
    <source>
        <dbReference type="SAM" id="MobiDB-lite"/>
    </source>
</evidence>
<feature type="compositionally biased region" description="Basic and acidic residues" evidence="3">
    <location>
        <begin position="222"/>
        <end position="232"/>
    </location>
</feature>
<dbReference type="OrthoDB" id="10071381at2759"/>
<dbReference type="PANTHER" id="PTHR12585">
    <property type="entry name" value="SCC1 / RAD21 FAMILY MEMBER"/>
    <property type="match status" value="1"/>
</dbReference>
<comment type="subcellular location">
    <subcellularLocation>
        <location evidence="1">Nucleus</location>
    </subcellularLocation>
</comment>
<gene>
    <name evidence="6" type="ORF">PBRASI_LOCUS3447</name>
</gene>
<comment type="caution">
    <text evidence="6">The sequence shown here is derived from an EMBL/GenBank/DDBJ whole genome shotgun (WGS) entry which is preliminary data.</text>
</comment>
<evidence type="ECO:0000256" key="2">
    <source>
        <dbReference type="ARBA" id="ARBA00023242"/>
    </source>
</evidence>
<organism evidence="6 7">
    <name type="scientific">Paraglomus brasilianum</name>
    <dbReference type="NCBI Taxonomy" id="144538"/>
    <lineage>
        <taxon>Eukaryota</taxon>
        <taxon>Fungi</taxon>
        <taxon>Fungi incertae sedis</taxon>
        <taxon>Mucoromycota</taxon>
        <taxon>Glomeromycotina</taxon>
        <taxon>Glomeromycetes</taxon>
        <taxon>Paraglomerales</taxon>
        <taxon>Paraglomeraceae</taxon>
        <taxon>Paraglomus</taxon>
    </lineage>
</organism>
<dbReference type="GO" id="GO:1990414">
    <property type="term" value="P:replication-born double-strand break repair via sister chromatid exchange"/>
    <property type="evidence" value="ECO:0007669"/>
    <property type="project" value="TreeGrafter"/>
</dbReference>
<sequence length="547" mass="61700">MRDRLAATIGSRSTLKKLSKKDVNSVNLIRACNYIVSPPEPLALRLTSNLMVGIARIYYQQYQFYYAEVNNVWGRLRKNLVSLETNEVVNMPLTEARQESITIADDPDFEIEMTLSNLSTVPDFLTFQSIDHEAYIRNAFSSTATLSPASTLHSVFPLSTIDMQDDLLQSDDMDRIQITFDANGTLYDRNISDEHDNRDADIMMDVGEEALGEIYRQVAEEHYRMDDNENGRRRQKQRVKRGERETEETVDGSESRNEECEADDERMMDDVSQSAEVLQLQTSTQPTRRQKRRRSLMDDPNELTMAELILMRNSYSSDLDKAQHRLAYSDRLWTATANNVPPPEDSENIIQTVNPLTQEPEHVRRALRISQNNSSIDVDDIPDFGDHLDHGSSVDTANGSRDFPSDVSSVDGRLRRIGLNHRRRSAVTSDAGASSFGDGLDMHMSDFPIFDDEFNDEASAVSMAPTDQDSQSHSHNVSETEAIVYLNSVLRSANDNRFILQQVVEERGEKKATVAKLFGHILALASKGLVKVSQDVAYGDIIVSSVE</sequence>
<dbReference type="InterPro" id="IPR023093">
    <property type="entry name" value="ScpA-like_C"/>
</dbReference>
<feature type="compositionally biased region" description="Polar residues" evidence="3">
    <location>
        <begin position="271"/>
        <end position="287"/>
    </location>
</feature>
<reference evidence="6" key="1">
    <citation type="submission" date="2021-06" db="EMBL/GenBank/DDBJ databases">
        <authorList>
            <person name="Kallberg Y."/>
            <person name="Tangrot J."/>
            <person name="Rosling A."/>
        </authorList>
    </citation>
    <scope>NUCLEOTIDE SEQUENCE</scope>
    <source>
        <strain evidence="6">BR232B</strain>
    </source>
</reference>
<dbReference type="PANTHER" id="PTHR12585:SF72">
    <property type="entry name" value="MEIOTIC RECOMBINATION PROTEIN REC8"/>
    <property type="match status" value="1"/>
</dbReference>
<proteinExistence type="predicted"/>
<dbReference type="Pfam" id="PF04825">
    <property type="entry name" value="Rad21_Rec8_N"/>
    <property type="match status" value="1"/>
</dbReference>
<dbReference type="InterPro" id="IPR006909">
    <property type="entry name" value="Rad21/Rec8_C_eu"/>
</dbReference>
<dbReference type="AlphaFoldDB" id="A0A9N9A4S1"/>
<feature type="region of interest" description="Disordered" evidence="3">
    <location>
        <begin position="222"/>
        <end position="299"/>
    </location>
</feature>
<evidence type="ECO:0000256" key="1">
    <source>
        <dbReference type="ARBA" id="ARBA00004123"/>
    </source>
</evidence>
<name>A0A9N9A4S1_9GLOM</name>
<dbReference type="GO" id="GO:0003682">
    <property type="term" value="F:chromatin binding"/>
    <property type="evidence" value="ECO:0007669"/>
    <property type="project" value="TreeGrafter"/>
</dbReference>
<dbReference type="InterPro" id="IPR039781">
    <property type="entry name" value="Rad21/Rec8-like"/>
</dbReference>
<feature type="domain" description="Rad21/Rec8-like protein N-terminal" evidence="5">
    <location>
        <begin position="6"/>
        <end position="93"/>
    </location>
</feature>
<evidence type="ECO:0000259" key="4">
    <source>
        <dbReference type="Pfam" id="PF04824"/>
    </source>
</evidence>
<accession>A0A9N9A4S1</accession>
<protein>
    <submittedName>
        <fullName evidence="6">8527_t:CDS:1</fullName>
    </submittedName>
</protein>
<feature type="domain" description="Rad21/Rec8-like protein C-terminal eukaryotic" evidence="4">
    <location>
        <begin position="500"/>
        <end position="544"/>
    </location>
</feature>
<dbReference type="Pfam" id="PF04824">
    <property type="entry name" value="Rad21_Rec8"/>
    <property type="match status" value="1"/>
</dbReference>
<dbReference type="Gene3D" id="1.10.10.580">
    <property type="entry name" value="Structural maintenance of chromosome 1. Chain E"/>
    <property type="match status" value="1"/>
</dbReference>
<keyword evidence="2" id="KW-0539">Nucleus</keyword>
<keyword evidence="7" id="KW-1185">Reference proteome</keyword>
<evidence type="ECO:0000259" key="5">
    <source>
        <dbReference type="Pfam" id="PF04825"/>
    </source>
</evidence>
<dbReference type="InterPro" id="IPR006910">
    <property type="entry name" value="Rad21_Rec8_N"/>
</dbReference>
<evidence type="ECO:0000313" key="7">
    <source>
        <dbReference type="Proteomes" id="UP000789739"/>
    </source>
</evidence>
<dbReference type="GO" id="GO:0005634">
    <property type="term" value="C:nucleus"/>
    <property type="evidence" value="ECO:0007669"/>
    <property type="project" value="UniProtKB-SubCell"/>
</dbReference>
<dbReference type="GO" id="GO:0008278">
    <property type="term" value="C:cohesin complex"/>
    <property type="evidence" value="ECO:0007669"/>
    <property type="project" value="InterPro"/>
</dbReference>
<dbReference type="Proteomes" id="UP000789739">
    <property type="component" value="Unassembled WGS sequence"/>
</dbReference>
<evidence type="ECO:0000313" key="6">
    <source>
        <dbReference type="EMBL" id="CAG8517599.1"/>
    </source>
</evidence>
<dbReference type="GO" id="GO:0007062">
    <property type="term" value="P:sister chromatid cohesion"/>
    <property type="evidence" value="ECO:0007669"/>
    <property type="project" value="InterPro"/>
</dbReference>